<dbReference type="InterPro" id="IPR050248">
    <property type="entry name" value="Polysacc_deacetylase_ArnD"/>
</dbReference>
<evidence type="ECO:0000313" key="7">
    <source>
        <dbReference type="Proteomes" id="UP000309454"/>
    </source>
</evidence>
<evidence type="ECO:0000256" key="1">
    <source>
        <dbReference type="ARBA" id="ARBA00022723"/>
    </source>
</evidence>
<dbReference type="EMBL" id="SSTM01000001">
    <property type="protein sequence ID" value="TJW12294.1"/>
    <property type="molecule type" value="Genomic_DNA"/>
</dbReference>
<keyword evidence="2" id="KW-0378">Hydrolase</keyword>
<keyword evidence="1" id="KW-0479">Metal-binding</keyword>
<dbReference type="InterPro" id="IPR011330">
    <property type="entry name" value="Glyco_hydro/deAcase_b/a-brl"/>
</dbReference>
<dbReference type="OrthoDB" id="9763050at2"/>
<feature type="compositionally biased region" description="Basic and acidic residues" evidence="3">
    <location>
        <begin position="85"/>
        <end position="95"/>
    </location>
</feature>
<evidence type="ECO:0000259" key="5">
    <source>
        <dbReference type="PROSITE" id="PS51677"/>
    </source>
</evidence>
<sequence>MYHQHETEFDPSAGDEMAREGSVGAALDAQLPRVDADISADDKGQGPAEQPRGDGNAASTGKIPRVSSLGSSPTPHVAHGVQEAAEQRDHMREPVHTTASDVAAPADVCWPGSKPPTVDPYEPRPRKSRRKAAVAGAVVAALVLAVAGVAAFAHFNPAPVSVTVNGIAVSVAPNVTAQQLEDAAVAAGMEAPVHGNHLAIDGSVIEEGGGEPYSVTVNGQAAPDGSLQLQEGAQVAFQNGADTTEDFTTEELPAPPGVERTGTGAIHAYIAGTPGKMNRKTGAESGVQVDEMTEEPVDGQLKCYNADTGGDKVIALTFDDGPWANPDTTRQILDILEQNDAKATFFTVGNCIQNAPDQVKRAFDAGHEILTHSRDHAKGDGNGVDLTRMKPEDQIAEITEGYDAIEAVTGQVPATVIRAPGGNFDGDILKTLEPYVTFEIGWNIDTMDWSRPGTDEVEKQLMKAGSGDIVLMHDGGGDRSETVEALAECLPKLKEQGYRFVTIDELLAYNNPEDM</sequence>
<evidence type="ECO:0000256" key="3">
    <source>
        <dbReference type="SAM" id="MobiDB-lite"/>
    </source>
</evidence>
<protein>
    <submittedName>
        <fullName evidence="6">Polysaccharide deacetylase family protein</fullName>
    </submittedName>
</protein>
<keyword evidence="7" id="KW-1185">Reference proteome</keyword>
<feature type="transmembrane region" description="Helical" evidence="4">
    <location>
        <begin position="132"/>
        <end position="155"/>
    </location>
</feature>
<dbReference type="GO" id="GO:0046872">
    <property type="term" value="F:metal ion binding"/>
    <property type="evidence" value="ECO:0007669"/>
    <property type="project" value="UniProtKB-KW"/>
</dbReference>
<dbReference type="Gene3D" id="3.20.20.370">
    <property type="entry name" value="Glycoside hydrolase/deacetylase"/>
    <property type="match status" value="1"/>
</dbReference>
<evidence type="ECO:0000256" key="2">
    <source>
        <dbReference type="ARBA" id="ARBA00022801"/>
    </source>
</evidence>
<dbReference type="PROSITE" id="PS51677">
    <property type="entry name" value="NODB"/>
    <property type="match status" value="1"/>
</dbReference>
<feature type="region of interest" description="Disordered" evidence="3">
    <location>
        <begin position="1"/>
        <end position="125"/>
    </location>
</feature>
<dbReference type="Pfam" id="PF01522">
    <property type="entry name" value="Polysacc_deac_1"/>
    <property type="match status" value="1"/>
</dbReference>
<dbReference type="AlphaFoldDB" id="A0A4T9TD88"/>
<dbReference type="PANTHER" id="PTHR10587">
    <property type="entry name" value="GLYCOSYL TRANSFERASE-RELATED"/>
    <property type="match status" value="1"/>
</dbReference>
<keyword evidence="4" id="KW-1133">Transmembrane helix</keyword>
<proteinExistence type="predicted"/>
<reference evidence="6 7" key="1">
    <citation type="submission" date="2019-04" db="EMBL/GenBank/DDBJ databases">
        <title>Microbes associate with the intestines of laboratory mice.</title>
        <authorList>
            <person name="Navarre W."/>
            <person name="Wong E."/>
            <person name="Huang K.C."/>
            <person name="Tropini C."/>
            <person name="Ng K."/>
            <person name="Yu B."/>
        </authorList>
    </citation>
    <scope>NUCLEOTIDE SEQUENCE [LARGE SCALE GENOMIC DNA]</scope>
    <source>
        <strain evidence="6 7">NM48_B13</strain>
    </source>
</reference>
<dbReference type="PANTHER" id="PTHR10587:SF133">
    <property type="entry name" value="CHITIN DEACETYLASE 1-RELATED"/>
    <property type="match status" value="1"/>
</dbReference>
<dbReference type="GO" id="GO:0005975">
    <property type="term" value="P:carbohydrate metabolic process"/>
    <property type="evidence" value="ECO:0007669"/>
    <property type="project" value="InterPro"/>
</dbReference>
<feature type="compositionally biased region" description="Basic and acidic residues" evidence="3">
    <location>
        <begin position="34"/>
        <end position="44"/>
    </location>
</feature>
<dbReference type="Proteomes" id="UP000309454">
    <property type="component" value="Unassembled WGS sequence"/>
</dbReference>
<dbReference type="GO" id="GO:0016020">
    <property type="term" value="C:membrane"/>
    <property type="evidence" value="ECO:0007669"/>
    <property type="project" value="TreeGrafter"/>
</dbReference>
<evidence type="ECO:0000256" key="4">
    <source>
        <dbReference type="SAM" id="Phobius"/>
    </source>
</evidence>
<dbReference type="RefSeq" id="WP_136845234.1">
    <property type="nucleotide sequence ID" value="NZ_SSTM01000001.1"/>
</dbReference>
<dbReference type="SUPFAM" id="SSF88713">
    <property type="entry name" value="Glycoside hydrolase/deacetylase"/>
    <property type="match status" value="1"/>
</dbReference>
<evidence type="ECO:0000313" key="6">
    <source>
        <dbReference type="EMBL" id="TJW12294.1"/>
    </source>
</evidence>
<feature type="domain" description="NodB homology" evidence="5">
    <location>
        <begin position="312"/>
        <end position="501"/>
    </location>
</feature>
<name>A0A4T9TD88_9ACTN</name>
<comment type="caution">
    <text evidence="6">The sequence shown here is derived from an EMBL/GenBank/DDBJ whole genome shotgun (WGS) entry which is preliminary data.</text>
</comment>
<accession>A0A4T9TD88</accession>
<organism evidence="6 7">
    <name type="scientific">Parvibacter caecicola</name>
    <dbReference type="NCBI Taxonomy" id="747645"/>
    <lineage>
        <taxon>Bacteria</taxon>
        <taxon>Bacillati</taxon>
        <taxon>Actinomycetota</taxon>
        <taxon>Coriobacteriia</taxon>
        <taxon>Coriobacteriales</taxon>
        <taxon>Coriobacteriaceae</taxon>
        <taxon>Parvibacter</taxon>
    </lineage>
</organism>
<dbReference type="InterPro" id="IPR002509">
    <property type="entry name" value="NODB_dom"/>
</dbReference>
<keyword evidence="4" id="KW-0812">Transmembrane</keyword>
<gene>
    <name evidence="6" type="ORF">E5982_01440</name>
</gene>
<keyword evidence="4" id="KW-0472">Membrane</keyword>
<dbReference type="CDD" id="cd10917">
    <property type="entry name" value="CE4_NodB_like_6s_7s"/>
    <property type="match status" value="1"/>
</dbReference>
<dbReference type="GO" id="GO:0016810">
    <property type="term" value="F:hydrolase activity, acting on carbon-nitrogen (but not peptide) bonds"/>
    <property type="evidence" value="ECO:0007669"/>
    <property type="project" value="InterPro"/>
</dbReference>